<accession>A0A2A4Z9W8</accession>
<protein>
    <recommendedName>
        <fullName evidence="2">DNA-binding protein</fullName>
    </recommendedName>
</protein>
<gene>
    <name evidence="1" type="ORF">COB13_01425</name>
</gene>
<sequence>MKHGFSEQRLLTLAEAANYCRFSKTKFKRECPVAPCFYGDSQGLYDKKLIDLWVDKVNPIVENKTDWLSKLD</sequence>
<name>A0A2A4Z9W8_9PROT</name>
<evidence type="ECO:0000313" key="1">
    <source>
        <dbReference type="EMBL" id="PCJ03316.1"/>
    </source>
</evidence>
<proteinExistence type="predicted"/>
<comment type="caution">
    <text evidence="1">The sequence shown here is derived from an EMBL/GenBank/DDBJ whole genome shotgun (WGS) entry which is preliminary data.</text>
</comment>
<organism evidence="1">
    <name type="scientific">OCS116 cluster bacterium</name>
    <dbReference type="NCBI Taxonomy" id="2030921"/>
    <lineage>
        <taxon>Bacteria</taxon>
        <taxon>Pseudomonadati</taxon>
        <taxon>Pseudomonadota</taxon>
        <taxon>Alphaproteobacteria</taxon>
        <taxon>OCS116 cluster</taxon>
    </lineage>
</organism>
<reference key="1">
    <citation type="submission" date="2017-08" db="EMBL/GenBank/DDBJ databases">
        <title>A dynamic microbial community with high functional redundancy inhabits the cold, oxic subseafloor aquifer.</title>
        <authorList>
            <person name="Tully B.J."/>
            <person name="Wheat C.G."/>
            <person name="Glazer B.T."/>
            <person name="Huber J.A."/>
        </authorList>
    </citation>
    <scope>NUCLEOTIDE SEQUENCE [LARGE SCALE GENOMIC DNA]</scope>
</reference>
<dbReference type="AlphaFoldDB" id="A0A2A4Z9W8"/>
<reference evidence="1" key="2">
    <citation type="journal article" date="2018" name="ISME J.">
        <title>A dynamic microbial community with high functional redundancy inhabits the cold, oxic subseafloor aquifer.</title>
        <authorList>
            <person name="Tully B.J."/>
            <person name="Wheat C.G."/>
            <person name="Glazer B.T."/>
            <person name="Huber J.A."/>
        </authorList>
    </citation>
    <scope>NUCLEOTIDE SEQUENCE</scope>
    <source>
        <strain evidence="1">NORP83</strain>
    </source>
</reference>
<evidence type="ECO:0008006" key="2">
    <source>
        <dbReference type="Google" id="ProtNLM"/>
    </source>
</evidence>
<dbReference type="EMBL" id="NVUS01000002">
    <property type="protein sequence ID" value="PCJ03316.1"/>
    <property type="molecule type" value="Genomic_DNA"/>
</dbReference>